<dbReference type="Pfam" id="PF01078">
    <property type="entry name" value="Mg_chelatase"/>
    <property type="match status" value="1"/>
</dbReference>
<evidence type="ECO:0000313" key="6">
    <source>
        <dbReference type="Proteomes" id="UP000823771"/>
    </source>
</evidence>
<dbReference type="Gene3D" id="3.30.230.10">
    <property type="match status" value="1"/>
</dbReference>
<organism evidence="5 6">
    <name type="scientific">Candidatus Cryptobacteroides excrementipullorum</name>
    <dbReference type="NCBI Taxonomy" id="2840761"/>
    <lineage>
        <taxon>Bacteria</taxon>
        <taxon>Pseudomonadati</taxon>
        <taxon>Bacteroidota</taxon>
        <taxon>Bacteroidia</taxon>
        <taxon>Bacteroidales</taxon>
        <taxon>Candidatus Cryptobacteroides</taxon>
    </lineage>
</organism>
<dbReference type="CDD" id="cd00009">
    <property type="entry name" value="AAA"/>
    <property type="match status" value="1"/>
</dbReference>
<protein>
    <submittedName>
        <fullName evidence="5">YifB family Mg chelatase-like AAA ATPase</fullName>
    </submittedName>
</protein>
<dbReference type="InterPro" id="IPR020568">
    <property type="entry name" value="Ribosomal_Su5_D2-typ_SF"/>
</dbReference>
<dbReference type="AlphaFoldDB" id="A0A9D9NMY0"/>
<dbReference type="PANTHER" id="PTHR32039:SF7">
    <property type="entry name" value="COMPETENCE PROTEIN COMM"/>
    <property type="match status" value="1"/>
</dbReference>
<dbReference type="PROSITE" id="PS50051">
    <property type="entry name" value="MCM_2"/>
    <property type="match status" value="1"/>
</dbReference>
<comment type="caution">
    <text evidence="5">The sequence shown here is derived from an EMBL/GenBank/DDBJ whole genome shotgun (WGS) entry which is preliminary data.</text>
</comment>
<dbReference type="Pfam" id="PF13335">
    <property type="entry name" value="Mg_chelatase_C"/>
    <property type="match status" value="1"/>
</dbReference>
<dbReference type="InterPro" id="IPR027417">
    <property type="entry name" value="P-loop_NTPase"/>
</dbReference>
<dbReference type="Proteomes" id="UP000823771">
    <property type="component" value="Unassembled WGS sequence"/>
</dbReference>
<dbReference type="InterPro" id="IPR003593">
    <property type="entry name" value="AAA+_ATPase"/>
</dbReference>
<dbReference type="EMBL" id="JADILZ010000106">
    <property type="protein sequence ID" value="MBO8479360.1"/>
    <property type="molecule type" value="Genomic_DNA"/>
</dbReference>
<name>A0A9D9NMY0_9BACT</name>
<evidence type="ECO:0000256" key="1">
    <source>
        <dbReference type="ARBA" id="ARBA00006354"/>
    </source>
</evidence>
<evidence type="ECO:0000259" key="4">
    <source>
        <dbReference type="PROSITE" id="PS50051"/>
    </source>
</evidence>
<reference evidence="5" key="1">
    <citation type="submission" date="2020-10" db="EMBL/GenBank/DDBJ databases">
        <authorList>
            <person name="Gilroy R."/>
        </authorList>
    </citation>
    <scope>NUCLEOTIDE SEQUENCE</scope>
    <source>
        <strain evidence="5">2478</strain>
    </source>
</reference>
<evidence type="ECO:0000313" key="5">
    <source>
        <dbReference type="EMBL" id="MBO8479360.1"/>
    </source>
</evidence>
<dbReference type="InterPro" id="IPR045006">
    <property type="entry name" value="CHLI-like"/>
</dbReference>
<dbReference type="InterPro" id="IPR001208">
    <property type="entry name" value="MCM_dom"/>
</dbReference>
<dbReference type="SUPFAM" id="SSF52540">
    <property type="entry name" value="P-loop containing nucleoside triphosphate hydrolases"/>
    <property type="match status" value="1"/>
</dbReference>
<dbReference type="PANTHER" id="PTHR32039">
    <property type="entry name" value="MAGNESIUM-CHELATASE SUBUNIT CHLI"/>
    <property type="match status" value="1"/>
</dbReference>
<dbReference type="GO" id="GO:0005524">
    <property type="term" value="F:ATP binding"/>
    <property type="evidence" value="ECO:0007669"/>
    <property type="project" value="UniProtKB-KW"/>
</dbReference>
<keyword evidence="2" id="KW-0547">Nucleotide-binding</keyword>
<dbReference type="InterPro" id="IPR014721">
    <property type="entry name" value="Ribsml_uS5_D2-typ_fold_subgr"/>
</dbReference>
<dbReference type="PRINTS" id="PR01657">
    <property type="entry name" value="MCMFAMILY"/>
</dbReference>
<dbReference type="Gene3D" id="3.40.50.300">
    <property type="entry name" value="P-loop containing nucleotide triphosphate hydrolases"/>
    <property type="match status" value="1"/>
</dbReference>
<gene>
    <name evidence="5" type="ORF">IAB80_10825</name>
</gene>
<dbReference type="Pfam" id="PF13541">
    <property type="entry name" value="ChlI"/>
    <property type="match status" value="1"/>
</dbReference>
<dbReference type="InterPro" id="IPR025158">
    <property type="entry name" value="Mg_chelat-rel_C"/>
</dbReference>
<sequence>MLINIFSAKCIGIDAVPVTVEVDMTAGIGIHLVGLADVAVKESLLRTVTALQSLGFRIPGKKIVINLAPADLHKKGSGYDLPIAIGIIAASGQKNLPWTGSYIIMGELGLDGSVRPVPGALPITEMARDRGFEGCILPYESACETAGYGLTKVFGVKTLLDVIKILEEGPESGFPDITETAADPDTERRNTAASLCRHTDDIPDFSGIYGQEGAKRGLEIAAAGGHNVLMIGPPGSGKSTLAKAMAGILPPMSAEESLQTSKIYSVAGRSFSDSMPLTGRPFRAPYHNTSTASLLGGGSESIIPGEISLAHNGVLFLDEFCEIPRRVLESLRGPLEDRSVTISRLRHKISYPASFMLVAATNPCPCGYYGDRDRCTCTPSQRASYLSRLSGPVMDRIDIHLWISPVDTGKLIDMPSSEPSRVVAERVAAARAVQKERFRGTGIFTNAEMTGSMTTEYCRLPEECSRFMKLTVEKMGLSARACHRILKLSRTIADMDGSAEIRLQHLTEASAYRLLDRRDPGMI</sequence>
<dbReference type="SMART" id="SM00382">
    <property type="entry name" value="AAA"/>
    <property type="match status" value="1"/>
</dbReference>
<dbReference type="NCBIfam" id="TIGR00368">
    <property type="entry name" value="YifB family Mg chelatase-like AAA ATPase"/>
    <property type="match status" value="1"/>
</dbReference>
<dbReference type="GO" id="GO:0003677">
    <property type="term" value="F:DNA binding"/>
    <property type="evidence" value="ECO:0007669"/>
    <property type="project" value="InterPro"/>
</dbReference>
<proteinExistence type="inferred from homology"/>
<feature type="domain" description="MCM C-terminal AAA(+) ATPase" evidence="4">
    <location>
        <begin position="208"/>
        <end position="399"/>
    </location>
</feature>
<dbReference type="SUPFAM" id="SSF54211">
    <property type="entry name" value="Ribosomal protein S5 domain 2-like"/>
    <property type="match status" value="1"/>
</dbReference>
<keyword evidence="3" id="KW-0067">ATP-binding</keyword>
<evidence type="ECO:0000256" key="2">
    <source>
        <dbReference type="ARBA" id="ARBA00022741"/>
    </source>
</evidence>
<comment type="similarity">
    <text evidence="1">Belongs to the Mg-chelatase subunits D/I family. ComM subfamily.</text>
</comment>
<dbReference type="InterPro" id="IPR000523">
    <property type="entry name" value="Mg_chelatse_chII-like_cat_dom"/>
</dbReference>
<dbReference type="InterPro" id="IPR004482">
    <property type="entry name" value="Mg_chelat-rel"/>
</dbReference>
<reference evidence="5" key="2">
    <citation type="journal article" date="2021" name="PeerJ">
        <title>Extensive microbial diversity within the chicken gut microbiome revealed by metagenomics and culture.</title>
        <authorList>
            <person name="Gilroy R."/>
            <person name="Ravi A."/>
            <person name="Getino M."/>
            <person name="Pursley I."/>
            <person name="Horton D.L."/>
            <person name="Alikhan N.F."/>
            <person name="Baker D."/>
            <person name="Gharbi K."/>
            <person name="Hall N."/>
            <person name="Watson M."/>
            <person name="Adriaenssens E.M."/>
            <person name="Foster-Nyarko E."/>
            <person name="Jarju S."/>
            <person name="Secka A."/>
            <person name="Antonio M."/>
            <person name="Oren A."/>
            <person name="Chaudhuri R.R."/>
            <person name="La Ragione R."/>
            <person name="Hildebrand F."/>
            <person name="Pallen M.J."/>
        </authorList>
    </citation>
    <scope>NUCLEOTIDE SEQUENCE</scope>
    <source>
        <strain evidence="5">2478</strain>
    </source>
</reference>
<accession>A0A9D9NMY0</accession>
<evidence type="ECO:0000256" key="3">
    <source>
        <dbReference type="ARBA" id="ARBA00022840"/>
    </source>
</evidence>